<organism evidence="1 2">
    <name type="scientific">Hydrotalea sandarakina</name>
    <dbReference type="NCBI Taxonomy" id="1004304"/>
    <lineage>
        <taxon>Bacteria</taxon>
        <taxon>Pseudomonadati</taxon>
        <taxon>Bacteroidota</taxon>
        <taxon>Chitinophagia</taxon>
        <taxon>Chitinophagales</taxon>
        <taxon>Chitinophagaceae</taxon>
        <taxon>Hydrotalea</taxon>
    </lineage>
</organism>
<evidence type="ECO:0008006" key="3">
    <source>
        <dbReference type="Google" id="ProtNLM"/>
    </source>
</evidence>
<evidence type="ECO:0000313" key="1">
    <source>
        <dbReference type="EMBL" id="PZX65922.1"/>
    </source>
</evidence>
<reference evidence="1 2" key="1">
    <citation type="submission" date="2018-06" db="EMBL/GenBank/DDBJ databases">
        <title>Genomic Encyclopedia of Archaeal and Bacterial Type Strains, Phase II (KMG-II): from individual species to whole genera.</title>
        <authorList>
            <person name="Goeker M."/>
        </authorList>
    </citation>
    <scope>NUCLEOTIDE SEQUENCE [LARGE SCALE GENOMIC DNA]</scope>
    <source>
        <strain evidence="1 2">DSM 23241</strain>
    </source>
</reference>
<dbReference type="EMBL" id="QKZV01000001">
    <property type="protein sequence ID" value="PZX65922.1"/>
    <property type="molecule type" value="Genomic_DNA"/>
</dbReference>
<dbReference type="Proteomes" id="UP000249720">
    <property type="component" value="Unassembled WGS sequence"/>
</dbReference>
<evidence type="ECO:0000313" key="2">
    <source>
        <dbReference type="Proteomes" id="UP000249720"/>
    </source>
</evidence>
<comment type="caution">
    <text evidence="1">The sequence shown here is derived from an EMBL/GenBank/DDBJ whole genome shotgun (WGS) entry which is preliminary data.</text>
</comment>
<protein>
    <recommendedName>
        <fullName evidence="3">Peptidoglycan binding protein</fullName>
    </recommendedName>
</protein>
<proteinExistence type="predicted"/>
<gene>
    <name evidence="1" type="ORF">LX80_00416</name>
</gene>
<dbReference type="AlphaFoldDB" id="A0A2W7TS36"/>
<keyword evidence="2" id="KW-1185">Reference proteome</keyword>
<sequence>MEIKRLSFVNMYRFVVLFIAACSSIIALPAQNLTGIWRGFFIQKNYNPFSGQFVEDRYKYEVQINELPNKALEGVTYSYKTTVFYGKAAFKGLFTPSTKNIIIKETKMLEIKASDLSVPCLMTCYLDYSKDGKQQILSGTFSSIGEKDKNDCGSGTVYLMKVAESDFEPAPFLKQNPQVKQNNNSDLPTGNTADIANKNIQKIQQALGLTPDGKWGPKSKAALMSKLPQFQGELNFANTNAINAIIQQIENINKSNSPKKQTQPNLAIQPKPNELKLNLIDTTHPETKKEVTLPPPAEITTRKNKLVKEIFVNAADVKIDFYDNGVIDNDSITVFDNNKLVVNHARLSEKPITINLHLSTEAPTHEIITYANNLGDVPPNTALMVITAGNERHEIFITSDESNNAKVIITYKPKTVQVQRTY</sequence>
<name>A0A2W7TS36_9BACT</name>
<accession>A0A2W7TS36</accession>